<dbReference type="PROSITE" id="PS50048">
    <property type="entry name" value="ZN2_CY6_FUNGAL_2"/>
    <property type="match status" value="1"/>
</dbReference>
<evidence type="ECO:0000256" key="7">
    <source>
        <dbReference type="ARBA" id="ARBA00023242"/>
    </source>
</evidence>
<dbReference type="EMBL" id="JAHFYH010000011">
    <property type="protein sequence ID" value="KAH0226983.1"/>
    <property type="molecule type" value="Genomic_DNA"/>
</dbReference>
<dbReference type="AlphaFoldDB" id="A0A9P8GNJ6"/>
<evidence type="ECO:0000256" key="8">
    <source>
        <dbReference type="SAM" id="MobiDB-lite"/>
    </source>
</evidence>
<dbReference type="InterPro" id="IPR036864">
    <property type="entry name" value="Zn2-C6_fun-type_DNA-bd_sf"/>
</dbReference>
<evidence type="ECO:0000313" key="11">
    <source>
        <dbReference type="Proteomes" id="UP000767238"/>
    </source>
</evidence>
<evidence type="ECO:0000256" key="2">
    <source>
        <dbReference type="ARBA" id="ARBA00022723"/>
    </source>
</evidence>
<keyword evidence="4" id="KW-0805">Transcription regulation</keyword>
<dbReference type="CDD" id="cd00067">
    <property type="entry name" value="GAL4"/>
    <property type="match status" value="1"/>
</dbReference>
<keyword evidence="3" id="KW-0862">Zinc</keyword>
<feature type="region of interest" description="Disordered" evidence="8">
    <location>
        <begin position="654"/>
        <end position="677"/>
    </location>
</feature>
<name>A0A9P8GNJ6_AURME</name>
<keyword evidence="5" id="KW-0238">DNA-binding</keyword>
<dbReference type="GO" id="GO:0005634">
    <property type="term" value="C:nucleus"/>
    <property type="evidence" value="ECO:0007669"/>
    <property type="project" value="UniProtKB-SubCell"/>
</dbReference>
<dbReference type="PROSITE" id="PS00463">
    <property type="entry name" value="ZN2_CY6_FUNGAL_1"/>
    <property type="match status" value="1"/>
</dbReference>
<dbReference type="SMART" id="SM00906">
    <property type="entry name" value="Fungal_trans"/>
    <property type="match status" value="1"/>
</dbReference>
<dbReference type="OrthoDB" id="2162761at2759"/>
<evidence type="ECO:0000256" key="1">
    <source>
        <dbReference type="ARBA" id="ARBA00004123"/>
    </source>
</evidence>
<feature type="non-terminal residue" evidence="10">
    <location>
        <position position="1"/>
    </location>
</feature>
<evidence type="ECO:0000259" key="9">
    <source>
        <dbReference type="PROSITE" id="PS50048"/>
    </source>
</evidence>
<dbReference type="CDD" id="cd12148">
    <property type="entry name" value="fungal_TF_MHR"/>
    <property type="match status" value="1"/>
</dbReference>
<evidence type="ECO:0000256" key="4">
    <source>
        <dbReference type="ARBA" id="ARBA00023015"/>
    </source>
</evidence>
<dbReference type="Pfam" id="PF00172">
    <property type="entry name" value="Zn_clus"/>
    <property type="match status" value="1"/>
</dbReference>
<evidence type="ECO:0000313" key="10">
    <source>
        <dbReference type="EMBL" id="KAH0226983.1"/>
    </source>
</evidence>
<feature type="region of interest" description="Disordered" evidence="8">
    <location>
        <begin position="1"/>
        <end position="28"/>
    </location>
</feature>
<dbReference type="Gene3D" id="4.10.240.10">
    <property type="entry name" value="Zn(2)-C6 fungal-type DNA-binding domain"/>
    <property type="match status" value="1"/>
</dbReference>
<dbReference type="InterPro" id="IPR007219">
    <property type="entry name" value="XnlR_reg_dom"/>
</dbReference>
<evidence type="ECO:0000256" key="3">
    <source>
        <dbReference type="ARBA" id="ARBA00022833"/>
    </source>
</evidence>
<protein>
    <recommendedName>
        <fullName evidence="9">Zn(2)-C6 fungal-type domain-containing protein</fullName>
    </recommendedName>
</protein>
<feature type="region of interest" description="Disordered" evidence="8">
    <location>
        <begin position="139"/>
        <end position="178"/>
    </location>
</feature>
<dbReference type="GO" id="GO:0008270">
    <property type="term" value="F:zinc ion binding"/>
    <property type="evidence" value="ECO:0007669"/>
    <property type="project" value="InterPro"/>
</dbReference>
<dbReference type="InterPro" id="IPR001138">
    <property type="entry name" value="Zn2Cys6_DnaBD"/>
</dbReference>
<dbReference type="InterPro" id="IPR051615">
    <property type="entry name" value="Transcr_Regulatory_Elem"/>
</dbReference>
<gene>
    <name evidence="10" type="ORF">KCV03_g2359</name>
</gene>
<dbReference type="PANTHER" id="PTHR31313:SF4">
    <property type="entry name" value="CONIDIAL DEVELOPMENT PROTEIN FLUFFY"/>
    <property type="match status" value="1"/>
</dbReference>
<dbReference type="PANTHER" id="PTHR31313">
    <property type="entry name" value="TY1 ENHANCER ACTIVATOR"/>
    <property type="match status" value="1"/>
</dbReference>
<keyword evidence="2" id="KW-0479">Metal-binding</keyword>
<dbReference type="GO" id="GO:0003677">
    <property type="term" value="F:DNA binding"/>
    <property type="evidence" value="ECO:0007669"/>
    <property type="project" value="UniProtKB-KW"/>
</dbReference>
<accession>A0A9P8GNJ6</accession>
<dbReference type="Pfam" id="PF04082">
    <property type="entry name" value="Fungal_trans"/>
    <property type="match status" value="1"/>
</dbReference>
<dbReference type="GO" id="GO:0000981">
    <property type="term" value="F:DNA-binding transcription factor activity, RNA polymerase II-specific"/>
    <property type="evidence" value="ECO:0007669"/>
    <property type="project" value="InterPro"/>
</dbReference>
<dbReference type="SUPFAM" id="SSF57701">
    <property type="entry name" value="Zn2/Cys6 DNA-binding domain"/>
    <property type="match status" value="1"/>
</dbReference>
<evidence type="ECO:0000256" key="5">
    <source>
        <dbReference type="ARBA" id="ARBA00023125"/>
    </source>
</evidence>
<dbReference type="GO" id="GO:0006351">
    <property type="term" value="P:DNA-templated transcription"/>
    <property type="evidence" value="ECO:0007669"/>
    <property type="project" value="InterPro"/>
</dbReference>
<comment type="subcellular location">
    <subcellularLocation>
        <location evidence="1">Nucleus</location>
    </subcellularLocation>
</comment>
<organism evidence="10 11">
    <name type="scientific">Aureobasidium melanogenum</name>
    <name type="common">Aureobasidium pullulans var. melanogenum</name>
    <dbReference type="NCBI Taxonomy" id="46634"/>
    <lineage>
        <taxon>Eukaryota</taxon>
        <taxon>Fungi</taxon>
        <taxon>Dikarya</taxon>
        <taxon>Ascomycota</taxon>
        <taxon>Pezizomycotina</taxon>
        <taxon>Dothideomycetes</taxon>
        <taxon>Dothideomycetidae</taxon>
        <taxon>Dothideales</taxon>
        <taxon>Saccotheciaceae</taxon>
        <taxon>Aureobasidium</taxon>
    </lineage>
</organism>
<comment type="caution">
    <text evidence="10">The sequence shown here is derived from an EMBL/GenBank/DDBJ whole genome shotgun (WGS) entry which is preliminary data.</text>
</comment>
<keyword evidence="7" id="KW-0539">Nucleus</keyword>
<proteinExistence type="predicted"/>
<feature type="compositionally biased region" description="Polar residues" evidence="8">
    <location>
        <begin position="153"/>
        <end position="168"/>
    </location>
</feature>
<sequence length="725" mass="80809">MPPRTILPKDEQGSSDGLASMAPPKPAKRKAVSSACIPCRKRKSKCDGGLPSCSTCMAVYRTDCSYDQDTDHRRKGALRKDIASLQNKNTALDVVINSLCALPEHEATALFHSLRRGERLDCLAEAINAGDTEKLRTLDTELSGPSGTPGATFHTQAPSTRNESSRSPTDAKWNDVRSQSTAAEGSSSWFRIPQDAEFVDHLLNLYFSWSHPFFCFFSKDHFLRDMARGSTKYCSAMLVNAVLSVACQYSDRPAARERAGDYFFSEAQRFAENIGAAELTSVQALAVMAVREGSAGRDHISYRLIGRSVRLAMEMGLHLAETTAGEPNLRSTEMDIRKLTFWGVFNCEMICCLALGRVSSIPKNAIEIDKPMNSEKLDALFWQPYEDANLPVSPSAVQPMKCLLFHSIQSKLAEMINDINLNLYAPRERFTPRRLASAYHQYQMWYSELPEMFQLQNTAMPHVIVLHMYYHQCVLHLFRPFMKLDLSDIGLYPRELATYCATEISKLMNALRGMYGLRRTSLAVSPILLSASTVHLMNLPSQGAAVQLTQAMQDLETMSVNHRYASCCLEIINRLANQWGIRLPEATANLAPFRSPEPDQAMPNMSLFFTQATLSNESLETLVAPPTQNLRHDSGSMFEPSFAPHNMPILPTGSQSSMGATSQQHSMHSTPMNTTPVQAQSNIWPSFPPQQMSTPMQIQLPTADYPMMNVDSSASFGYQNYQQPQ</sequence>
<evidence type="ECO:0000256" key="6">
    <source>
        <dbReference type="ARBA" id="ARBA00023163"/>
    </source>
</evidence>
<reference evidence="10" key="1">
    <citation type="journal article" date="2021" name="J Fungi (Basel)">
        <title>Virulence traits and population genomics of the black yeast Aureobasidium melanogenum.</title>
        <authorList>
            <person name="Cernosa A."/>
            <person name="Sun X."/>
            <person name="Gostincar C."/>
            <person name="Fang C."/>
            <person name="Gunde-Cimerman N."/>
            <person name="Song Z."/>
        </authorList>
    </citation>
    <scope>NUCLEOTIDE SEQUENCE</scope>
    <source>
        <strain evidence="10">EXF-8016</strain>
    </source>
</reference>
<dbReference type="SMART" id="SM00066">
    <property type="entry name" value="GAL4"/>
    <property type="match status" value="1"/>
</dbReference>
<keyword evidence="6" id="KW-0804">Transcription</keyword>
<dbReference type="Proteomes" id="UP000767238">
    <property type="component" value="Unassembled WGS sequence"/>
</dbReference>
<reference evidence="10" key="2">
    <citation type="submission" date="2021-08" db="EMBL/GenBank/DDBJ databases">
        <authorList>
            <person name="Gostincar C."/>
            <person name="Sun X."/>
            <person name="Song Z."/>
            <person name="Gunde-Cimerman N."/>
        </authorList>
    </citation>
    <scope>NUCLEOTIDE SEQUENCE</scope>
    <source>
        <strain evidence="10">EXF-8016</strain>
    </source>
</reference>
<feature type="domain" description="Zn(2)-C6 fungal-type" evidence="9">
    <location>
        <begin position="35"/>
        <end position="66"/>
    </location>
</feature>